<evidence type="ECO:0000256" key="2">
    <source>
        <dbReference type="PIRSR" id="PIRSR617939-1"/>
    </source>
</evidence>
<dbReference type="InterPro" id="IPR017939">
    <property type="entry name" value="G-Glutamylcylcotransferase"/>
</dbReference>
<dbReference type="EMBL" id="DVHM01000178">
    <property type="protein sequence ID" value="HIR71652.1"/>
    <property type="molecule type" value="Genomic_DNA"/>
</dbReference>
<feature type="active site" description="Proton acceptor" evidence="2">
    <location>
        <position position="91"/>
    </location>
</feature>
<dbReference type="PANTHER" id="PTHR12935:SF0">
    <property type="entry name" value="GAMMA-GLUTAMYLCYCLOTRANSFERASE"/>
    <property type="match status" value="1"/>
</dbReference>
<name>A0A9D1EB97_9FIRM</name>
<evidence type="ECO:0000259" key="4">
    <source>
        <dbReference type="Pfam" id="PF06094"/>
    </source>
</evidence>
<reference evidence="5" key="2">
    <citation type="journal article" date="2021" name="PeerJ">
        <title>Extensive microbial diversity within the chicken gut microbiome revealed by metagenomics and culture.</title>
        <authorList>
            <person name="Gilroy R."/>
            <person name="Ravi A."/>
            <person name="Getino M."/>
            <person name="Pursley I."/>
            <person name="Horton D.L."/>
            <person name="Alikhan N.F."/>
            <person name="Baker D."/>
            <person name="Gharbi K."/>
            <person name="Hall N."/>
            <person name="Watson M."/>
            <person name="Adriaenssens E.M."/>
            <person name="Foster-Nyarko E."/>
            <person name="Jarju S."/>
            <person name="Secka A."/>
            <person name="Antonio M."/>
            <person name="Oren A."/>
            <person name="Chaudhuri R.R."/>
            <person name="La Ragione R."/>
            <person name="Hildebrand F."/>
            <person name="Pallen M.J."/>
        </authorList>
    </citation>
    <scope>NUCLEOTIDE SEQUENCE</scope>
    <source>
        <strain evidence="5">ChiSjej5B23-6657</strain>
    </source>
</reference>
<comment type="caution">
    <text evidence="5">The sequence shown here is derived from an EMBL/GenBank/DDBJ whole genome shotgun (WGS) entry which is preliminary data.</text>
</comment>
<proteinExistence type="predicted"/>
<evidence type="ECO:0000256" key="1">
    <source>
        <dbReference type="ARBA" id="ARBA00023239"/>
    </source>
</evidence>
<organism evidence="5 6">
    <name type="scientific">Candidatus Pullilachnospira gallistercoris</name>
    <dbReference type="NCBI Taxonomy" id="2840911"/>
    <lineage>
        <taxon>Bacteria</taxon>
        <taxon>Bacillati</taxon>
        <taxon>Bacillota</taxon>
        <taxon>Clostridia</taxon>
        <taxon>Lachnospirales</taxon>
        <taxon>Lachnospiraceae</taxon>
        <taxon>Lachnospiraceae incertae sedis</taxon>
        <taxon>Candidatus Pullilachnospira</taxon>
    </lineage>
</organism>
<dbReference type="GO" id="GO:0003839">
    <property type="term" value="F:gamma-glutamylcyclotransferase activity"/>
    <property type="evidence" value="ECO:0007669"/>
    <property type="project" value="InterPro"/>
</dbReference>
<keyword evidence="1" id="KW-0456">Lyase</keyword>
<dbReference type="PANTHER" id="PTHR12935">
    <property type="entry name" value="GAMMA-GLUTAMYLCYCLOTRANSFERASE"/>
    <property type="match status" value="1"/>
</dbReference>
<sequence>MDAWKKFSVEVSRRPAIYYLAYGSNLSLERMAKRCPDAIAAGISKIPGYRLLFKKSGSGFYATIEQDANCFVPTLVYKISEFDEALLNRYEGYPKFYYKRYFQLPVKTLRGGRLKGNKQCMAYVLHEERQLGEPSMEYYKLLDDGYARWGFDVEILDKGLSDSIGVKAANAYLARFQKL</sequence>
<dbReference type="InterPro" id="IPR009288">
    <property type="entry name" value="AIG2-like_dom"/>
</dbReference>
<feature type="binding site" evidence="3">
    <location>
        <begin position="19"/>
        <end position="24"/>
    </location>
    <ligand>
        <name>substrate</name>
    </ligand>
</feature>
<dbReference type="InterPro" id="IPR036568">
    <property type="entry name" value="GGCT-like_sf"/>
</dbReference>
<dbReference type="CDD" id="cd06661">
    <property type="entry name" value="GGCT_like"/>
    <property type="match status" value="1"/>
</dbReference>
<dbReference type="Gene3D" id="3.10.490.10">
    <property type="entry name" value="Gamma-glutamyl cyclotransferase-like"/>
    <property type="match status" value="1"/>
</dbReference>
<accession>A0A9D1EB97</accession>
<evidence type="ECO:0000313" key="6">
    <source>
        <dbReference type="Proteomes" id="UP000823912"/>
    </source>
</evidence>
<dbReference type="Pfam" id="PF06094">
    <property type="entry name" value="GGACT"/>
    <property type="match status" value="1"/>
</dbReference>
<feature type="domain" description="Gamma-glutamylcyclotransferase AIG2-like" evidence="4">
    <location>
        <begin position="20"/>
        <end position="134"/>
    </location>
</feature>
<reference evidence="5" key="1">
    <citation type="submission" date="2020-10" db="EMBL/GenBank/DDBJ databases">
        <authorList>
            <person name="Gilroy R."/>
        </authorList>
    </citation>
    <scope>NUCLEOTIDE SEQUENCE</scope>
    <source>
        <strain evidence="5">ChiSjej5B23-6657</strain>
    </source>
</reference>
<feature type="binding site" evidence="3">
    <location>
        <position position="138"/>
    </location>
    <ligand>
        <name>substrate</name>
    </ligand>
</feature>
<protein>
    <submittedName>
        <fullName evidence="5">Gamma-glutamylcyclotransferase</fullName>
    </submittedName>
</protein>
<dbReference type="Proteomes" id="UP000823912">
    <property type="component" value="Unassembled WGS sequence"/>
</dbReference>
<dbReference type="AlphaFoldDB" id="A0A9D1EB97"/>
<evidence type="ECO:0000256" key="3">
    <source>
        <dbReference type="PIRSR" id="PIRSR617939-2"/>
    </source>
</evidence>
<gene>
    <name evidence="5" type="ORF">IAA55_10295</name>
</gene>
<dbReference type="SUPFAM" id="SSF110857">
    <property type="entry name" value="Gamma-glutamyl cyclotransferase-like"/>
    <property type="match status" value="1"/>
</dbReference>
<evidence type="ECO:0000313" key="5">
    <source>
        <dbReference type="EMBL" id="HIR71652.1"/>
    </source>
</evidence>
<dbReference type="InterPro" id="IPR013024">
    <property type="entry name" value="GGCT-like"/>
</dbReference>